<dbReference type="AlphaFoldDB" id="A0A6U3E1J9"/>
<protein>
    <submittedName>
        <fullName evidence="3">Uncharacterized protein</fullName>
    </submittedName>
</protein>
<name>A0A6U3E1J9_9EUKA</name>
<feature type="transmembrane region" description="Helical" evidence="2">
    <location>
        <begin position="111"/>
        <end position="133"/>
    </location>
</feature>
<accession>A0A6U3E1J9</accession>
<evidence type="ECO:0000256" key="2">
    <source>
        <dbReference type="SAM" id="Phobius"/>
    </source>
</evidence>
<evidence type="ECO:0000313" key="3">
    <source>
        <dbReference type="EMBL" id="CAE0644087.1"/>
    </source>
</evidence>
<sequence>MCLFPSAAAPLHIESATCRFWRKALIGVLALHLAIILLDFISFSWWDAILDILAFSIGYCAIREEDQYEVSRLLCYVMFMIFDFVFAGVKCCLFFAGVAGAPSGDKKNWQYYSYVVLVAGSTAFYLIGSMIAYRLYKALKMEVEGIGVAQPIDPANPGYGGRGYHPVANDEPAGPPPRDDGFKAFAGQGHTLGRGNGSSRTTAQTQPRAQQATPTSERSQMDARRQAAIDRLERKARSNNAPDS</sequence>
<gene>
    <name evidence="3" type="ORF">LGLO00237_LOCUS502</name>
</gene>
<evidence type="ECO:0000256" key="1">
    <source>
        <dbReference type="SAM" id="MobiDB-lite"/>
    </source>
</evidence>
<keyword evidence="2" id="KW-0472">Membrane</keyword>
<feature type="region of interest" description="Disordered" evidence="1">
    <location>
        <begin position="159"/>
        <end position="244"/>
    </location>
</feature>
<proteinExistence type="predicted"/>
<feature type="compositionally biased region" description="Basic and acidic residues" evidence="1">
    <location>
        <begin position="219"/>
        <end position="236"/>
    </location>
</feature>
<dbReference type="EMBL" id="HBIV01000714">
    <property type="protein sequence ID" value="CAE0644087.1"/>
    <property type="molecule type" value="Transcribed_RNA"/>
</dbReference>
<keyword evidence="2" id="KW-0812">Transmembrane</keyword>
<feature type="compositionally biased region" description="Low complexity" evidence="1">
    <location>
        <begin position="200"/>
        <end position="215"/>
    </location>
</feature>
<feature type="transmembrane region" description="Helical" evidence="2">
    <location>
        <begin position="20"/>
        <end position="38"/>
    </location>
</feature>
<organism evidence="3">
    <name type="scientific">Lotharella globosa</name>
    <dbReference type="NCBI Taxonomy" id="91324"/>
    <lineage>
        <taxon>Eukaryota</taxon>
        <taxon>Sar</taxon>
        <taxon>Rhizaria</taxon>
        <taxon>Cercozoa</taxon>
        <taxon>Chlorarachniophyceae</taxon>
        <taxon>Lotharella</taxon>
    </lineage>
</organism>
<feature type="transmembrane region" description="Helical" evidence="2">
    <location>
        <begin position="74"/>
        <end position="99"/>
    </location>
</feature>
<keyword evidence="2" id="KW-1133">Transmembrane helix</keyword>
<reference evidence="3" key="1">
    <citation type="submission" date="2021-01" db="EMBL/GenBank/DDBJ databases">
        <authorList>
            <person name="Corre E."/>
            <person name="Pelletier E."/>
            <person name="Niang G."/>
            <person name="Scheremetjew M."/>
            <person name="Finn R."/>
            <person name="Kale V."/>
            <person name="Holt S."/>
            <person name="Cochrane G."/>
            <person name="Meng A."/>
            <person name="Brown T."/>
            <person name="Cohen L."/>
        </authorList>
    </citation>
    <scope>NUCLEOTIDE SEQUENCE</scope>
    <source>
        <strain evidence="3">CCCM811</strain>
    </source>
</reference>